<accession>A0A699YUA3</accession>
<feature type="non-terminal residue" evidence="2">
    <location>
        <position position="91"/>
    </location>
</feature>
<name>A0A699YUA3_HAELA</name>
<comment type="caution">
    <text evidence="2">The sequence shown here is derived from an EMBL/GenBank/DDBJ whole genome shotgun (WGS) entry which is preliminary data.</text>
</comment>
<dbReference type="AlphaFoldDB" id="A0A699YUA3"/>
<dbReference type="EMBL" id="BLLF01000542">
    <property type="protein sequence ID" value="GFH12815.1"/>
    <property type="molecule type" value="Genomic_DNA"/>
</dbReference>
<feature type="non-terminal residue" evidence="2">
    <location>
        <position position="1"/>
    </location>
</feature>
<proteinExistence type="predicted"/>
<evidence type="ECO:0000313" key="2">
    <source>
        <dbReference type="EMBL" id="GFH12815.1"/>
    </source>
</evidence>
<keyword evidence="1" id="KW-0732">Signal</keyword>
<keyword evidence="3" id="KW-1185">Reference proteome</keyword>
<feature type="signal peptide" evidence="1">
    <location>
        <begin position="1"/>
        <end position="29"/>
    </location>
</feature>
<feature type="chain" id="PRO_5025622298" description="Secreted protein" evidence="1">
    <location>
        <begin position="30"/>
        <end position="91"/>
    </location>
</feature>
<sequence>DLIAQDVRRAPCCVCLCIRCCLLCCICSGSHCPGRLTRPLRAFSLAVDAPSARLKPVHPMCVAVQASCPWCEFWVAGVCVLCMRTAQRLVS</sequence>
<organism evidence="2 3">
    <name type="scientific">Haematococcus lacustris</name>
    <name type="common">Green alga</name>
    <name type="synonym">Haematococcus pluvialis</name>
    <dbReference type="NCBI Taxonomy" id="44745"/>
    <lineage>
        <taxon>Eukaryota</taxon>
        <taxon>Viridiplantae</taxon>
        <taxon>Chlorophyta</taxon>
        <taxon>core chlorophytes</taxon>
        <taxon>Chlorophyceae</taxon>
        <taxon>CS clade</taxon>
        <taxon>Chlamydomonadales</taxon>
        <taxon>Haematococcaceae</taxon>
        <taxon>Haematococcus</taxon>
    </lineage>
</organism>
<evidence type="ECO:0008006" key="4">
    <source>
        <dbReference type="Google" id="ProtNLM"/>
    </source>
</evidence>
<protein>
    <recommendedName>
        <fullName evidence="4">Secreted protein</fullName>
    </recommendedName>
</protein>
<gene>
    <name evidence="2" type="ORF">HaLaN_08570</name>
</gene>
<evidence type="ECO:0000313" key="3">
    <source>
        <dbReference type="Proteomes" id="UP000485058"/>
    </source>
</evidence>
<reference evidence="2 3" key="1">
    <citation type="submission" date="2020-02" db="EMBL/GenBank/DDBJ databases">
        <title>Draft genome sequence of Haematococcus lacustris strain NIES-144.</title>
        <authorList>
            <person name="Morimoto D."/>
            <person name="Nakagawa S."/>
            <person name="Yoshida T."/>
            <person name="Sawayama S."/>
        </authorList>
    </citation>
    <scope>NUCLEOTIDE SEQUENCE [LARGE SCALE GENOMIC DNA]</scope>
    <source>
        <strain evidence="2 3">NIES-144</strain>
    </source>
</reference>
<evidence type="ECO:0000256" key="1">
    <source>
        <dbReference type="SAM" id="SignalP"/>
    </source>
</evidence>
<dbReference type="Proteomes" id="UP000485058">
    <property type="component" value="Unassembled WGS sequence"/>
</dbReference>